<evidence type="ECO:0000256" key="1">
    <source>
        <dbReference type="SAM" id="Coils"/>
    </source>
</evidence>
<dbReference type="NCBIfam" id="NF045780">
    <property type="entry name" value="TrlF_fam_ATP"/>
    <property type="match status" value="1"/>
</dbReference>
<dbReference type="SUPFAM" id="SSF52540">
    <property type="entry name" value="P-loop containing nucleoside triphosphate hydrolases"/>
    <property type="match status" value="1"/>
</dbReference>
<feature type="coiled-coil region" evidence="1">
    <location>
        <begin position="519"/>
        <end position="546"/>
    </location>
</feature>
<proteinExistence type="predicted"/>
<keyword evidence="1" id="KW-0175">Coiled coil</keyword>
<reference evidence="2 3" key="1">
    <citation type="submission" date="2017-06" db="EMBL/GenBank/DDBJ databases">
        <authorList>
            <person name="Kim H.J."/>
            <person name="Triplett B.A."/>
        </authorList>
    </citation>
    <scope>NUCLEOTIDE SEQUENCE [LARGE SCALE GENOMIC DNA]</scope>
    <source>
        <strain evidence="2 3">DSM 29150</strain>
    </source>
</reference>
<feature type="coiled-coil region" evidence="1">
    <location>
        <begin position="452"/>
        <end position="485"/>
    </location>
</feature>
<protein>
    <submittedName>
        <fullName evidence="2">Uncharacterized protein</fullName>
    </submittedName>
</protein>
<evidence type="ECO:0000313" key="2">
    <source>
        <dbReference type="EMBL" id="SNR60744.1"/>
    </source>
</evidence>
<keyword evidence="3" id="KW-1185">Reference proteome</keyword>
<accession>A0A238XQX6</accession>
<name>A0A238XQX6_9FLAO</name>
<dbReference type="AlphaFoldDB" id="A0A238XQX6"/>
<organism evidence="2 3">
    <name type="scientific">Lutibacter agarilyticus</name>
    <dbReference type="NCBI Taxonomy" id="1109740"/>
    <lineage>
        <taxon>Bacteria</taxon>
        <taxon>Pseudomonadati</taxon>
        <taxon>Bacteroidota</taxon>
        <taxon>Flavobacteriia</taxon>
        <taxon>Flavobacteriales</taxon>
        <taxon>Flavobacteriaceae</taxon>
        <taxon>Lutibacter</taxon>
    </lineage>
</organism>
<dbReference type="Proteomes" id="UP000198384">
    <property type="component" value="Unassembled WGS sequence"/>
</dbReference>
<dbReference type="OrthoDB" id="9791620at2"/>
<dbReference type="Gene3D" id="3.40.50.300">
    <property type="entry name" value="P-loop containing nucleotide triphosphate hydrolases"/>
    <property type="match status" value="2"/>
</dbReference>
<evidence type="ECO:0000313" key="3">
    <source>
        <dbReference type="Proteomes" id="UP000198384"/>
    </source>
</evidence>
<dbReference type="EMBL" id="FZNT01000006">
    <property type="protein sequence ID" value="SNR60744.1"/>
    <property type="molecule type" value="Genomic_DNA"/>
</dbReference>
<dbReference type="InterPro" id="IPR054787">
    <property type="entry name" value="TrlF_ATPase"/>
</dbReference>
<sequence length="913" mass="107355">MIKNKFTKGSEWRIWDLHIHTPNSICQNYGNTPENWEKFISALENLPNDVKVIGITDYYFIDGYEKVMEYKLKHNRLKNIEKIFPILEFRIDTFGSGNENKLQKINLHILFDLDESNLSQEIKLVNEEFISKINISSLDEHKTKSLSKENFISIAGSLKEGFNSLIPSTRQVFEFLNSITWKERTFLFLGYKEWSNLEKNQQLKLIKDNLYSQVGAFFSNNFTTNPSNQSWLDEFGNKKLLHSLDIHEFKYLDTFEFEPDGTQKPSKNYQCNTWIKADPTFEGLKQIKYEPNERVKIQNTNPSFDFDKPYFSSFRFNNDEQIFTDDDDLIFDKSSAIIPLNPNLITIIGGRGEGKSMLTEYIATSFFDKETNKEGVFSKNGNIEVDYCKTIRNQSESLTFPINEDKHSVDFIYINQGNLKNQVEDREKKSKLANSISNLAKLKKSIFNEELNQKVLDNIDELHKLKEFLNENENKIEHLESQEKSTNEFINNITTKENKDKLEKYSKNLIELNTLKLKKVQLENFTKQLNENITSLNEKIVSLNEETKNIPEIEPSSKTFKNQVVAIDLWLKNVNKEIAKIEIEITKVKDEFEKYYKGDLTTLLKDVDKFQNSLFDIRKKIKETKAKQERLTKLTIELFTDNKESKSLISKIEEEYTIQKNKILSDWETFTKVDERKDLNIQQKEIMKNLLNDLDIEVIVDFDEQKFYNEIYHCINGSEWRVKNNKAAQVKHFGIENLSTFFEYIKNKYLQDFYSTGFYKETFTNVLFDENKRKQYIKVFPILKYQKKDLNKISVGQKGTVYLKMMLATEAFSKPIIFDQPEDDLDNEFIMSNLIDLFKNLKKYRQVIIVTHNANLVINADAEQIIIAQNNKGKLKYISGSLENEKINNKICEILEGGHLAFEKRREKYKFIK</sequence>
<dbReference type="RefSeq" id="WP_089381969.1">
    <property type="nucleotide sequence ID" value="NZ_FZNT01000006.1"/>
</dbReference>
<dbReference type="InterPro" id="IPR027417">
    <property type="entry name" value="P-loop_NTPase"/>
</dbReference>
<gene>
    <name evidence="2" type="ORF">SAMN06265371_106215</name>
</gene>